<dbReference type="AlphaFoldDB" id="A0A497ZVB0"/>
<comment type="caution">
    <text evidence="4">The sequence shown here is derived from an EMBL/GenBank/DDBJ whole genome shotgun (WGS) entry which is preliminary data.</text>
</comment>
<dbReference type="InterPro" id="IPR016181">
    <property type="entry name" value="Acyl_CoA_acyltransferase"/>
</dbReference>
<organism evidence="4 5">
    <name type="scientific">Ruegeria conchae</name>
    <dbReference type="NCBI Taxonomy" id="981384"/>
    <lineage>
        <taxon>Bacteria</taxon>
        <taxon>Pseudomonadati</taxon>
        <taxon>Pseudomonadota</taxon>
        <taxon>Alphaproteobacteria</taxon>
        <taxon>Rhodobacterales</taxon>
        <taxon>Roseobacteraceae</taxon>
        <taxon>Ruegeria</taxon>
    </lineage>
</organism>
<keyword evidence="2" id="KW-0012">Acyltransferase</keyword>
<accession>A0A497ZVB0</accession>
<reference evidence="4 5" key="1">
    <citation type="submission" date="2018-10" db="EMBL/GenBank/DDBJ databases">
        <title>Genomic Encyclopedia of Archaeal and Bacterial Type Strains, Phase II (KMG-II): from individual species to whole genera.</title>
        <authorList>
            <person name="Goeker M."/>
        </authorList>
    </citation>
    <scope>NUCLEOTIDE SEQUENCE [LARGE SCALE GENOMIC DNA]</scope>
    <source>
        <strain evidence="4 5">DSM 29317</strain>
    </source>
</reference>
<dbReference type="OrthoDB" id="5459937at2"/>
<dbReference type="InterPro" id="IPR000182">
    <property type="entry name" value="GNAT_dom"/>
</dbReference>
<dbReference type="GO" id="GO:0016747">
    <property type="term" value="F:acyltransferase activity, transferring groups other than amino-acyl groups"/>
    <property type="evidence" value="ECO:0007669"/>
    <property type="project" value="InterPro"/>
</dbReference>
<evidence type="ECO:0000256" key="1">
    <source>
        <dbReference type="ARBA" id="ARBA00022679"/>
    </source>
</evidence>
<gene>
    <name evidence="4" type="ORF">CLV75_1139</name>
</gene>
<evidence type="ECO:0000259" key="3">
    <source>
        <dbReference type="PROSITE" id="PS51186"/>
    </source>
</evidence>
<dbReference type="EMBL" id="RCCT01000001">
    <property type="protein sequence ID" value="RLK11144.1"/>
    <property type="molecule type" value="Genomic_DNA"/>
</dbReference>
<protein>
    <submittedName>
        <fullName evidence="4">Phosphinothricin acetyltransferase</fullName>
    </submittedName>
</protein>
<dbReference type="CDD" id="cd04301">
    <property type="entry name" value="NAT_SF"/>
    <property type="match status" value="1"/>
</dbReference>
<evidence type="ECO:0000313" key="4">
    <source>
        <dbReference type="EMBL" id="RLK11144.1"/>
    </source>
</evidence>
<dbReference type="PROSITE" id="PS51186">
    <property type="entry name" value="GNAT"/>
    <property type="match status" value="1"/>
</dbReference>
<dbReference type="Pfam" id="PF00583">
    <property type="entry name" value="Acetyltransf_1"/>
    <property type="match status" value="1"/>
</dbReference>
<dbReference type="RefSeq" id="WP_010441944.1">
    <property type="nucleotide sequence ID" value="NZ_AEYW01000013.1"/>
</dbReference>
<proteinExistence type="predicted"/>
<dbReference type="PANTHER" id="PTHR43072:SF23">
    <property type="entry name" value="UPF0039 PROTEIN C11D3.02C"/>
    <property type="match status" value="1"/>
</dbReference>
<keyword evidence="5" id="KW-1185">Reference proteome</keyword>
<keyword evidence="1 4" id="KW-0808">Transferase</keyword>
<dbReference type="Proteomes" id="UP000271700">
    <property type="component" value="Unassembled WGS sequence"/>
</dbReference>
<evidence type="ECO:0000313" key="5">
    <source>
        <dbReference type="Proteomes" id="UP000271700"/>
    </source>
</evidence>
<dbReference type="STRING" id="981384.GCA_000192475_01859"/>
<dbReference type="SUPFAM" id="SSF55729">
    <property type="entry name" value="Acyl-CoA N-acyltransferases (Nat)"/>
    <property type="match status" value="1"/>
</dbReference>
<dbReference type="PANTHER" id="PTHR43072">
    <property type="entry name" value="N-ACETYLTRANSFERASE"/>
    <property type="match status" value="1"/>
</dbReference>
<evidence type="ECO:0000256" key="2">
    <source>
        <dbReference type="ARBA" id="ARBA00023315"/>
    </source>
</evidence>
<dbReference type="Gene3D" id="3.40.630.30">
    <property type="match status" value="1"/>
</dbReference>
<feature type="domain" description="N-acetyltransferase" evidence="3">
    <location>
        <begin position="1"/>
        <end position="160"/>
    </location>
</feature>
<sequence>MIIRQATVEDAPAITEIANAIIRDTLVTFTTDERSVEKVTAEIETRGPVFLVAERDGVVEGFATYNLFRSGPGYAQCREHSIQLAPEARGQGTGRALMQALEAIAKTNNVHVLVAGISSANPAAVAFHSAIGFKQVGHMPEVGFKWGQRLDLVLMQKILAPQSSVAPDSRAKAR</sequence>
<name>A0A497ZVB0_9RHOB</name>